<feature type="chain" id="PRO_5046192758" evidence="1">
    <location>
        <begin position="23"/>
        <end position="50"/>
    </location>
</feature>
<sequence>MPKVVIAMMCLGLLALSSCANTARGFVQDSTQTGHAVDSATHRVLRAGAR</sequence>
<reference evidence="2" key="1">
    <citation type="submission" date="2022-10" db="EMBL/GenBank/DDBJ databases">
        <title>Whole genome sequencing of three plant growth promoting bacteria isolated from Vachellia tortilis subsp. raddiana in Morocco.</title>
        <authorList>
            <person name="Hnini M."/>
            <person name="Zouagui R."/>
            <person name="Zouagui H."/>
            <person name="Chemao Elfihri M.-W."/>
            <person name="Ibrahimi A."/>
            <person name="Sbabou L."/>
            <person name="Aurag J."/>
        </authorList>
    </citation>
    <scope>NUCLEOTIDE SEQUENCE</scope>
    <source>
        <strain evidence="2">LMR678</strain>
    </source>
</reference>
<protein>
    <submittedName>
        <fullName evidence="2">Entericidin</fullName>
    </submittedName>
</protein>
<dbReference type="Proteomes" id="UP001079430">
    <property type="component" value="Unassembled WGS sequence"/>
</dbReference>
<keyword evidence="1" id="KW-0732">Signal</keyword>
<evidence type="ECO:0000256" key="1">
    <source>
        <dbReference type="SAM" id="SignalP"/>
    </source>
</evidence>
<gene>
    <name evidence="2" type="ORF">O3W52_23930</name>
</gene>
<evidence type="ECO:0000313" key="3">
    <source>
        <dbReference type="Proteomes" id="UP001079430"/>
    </source>
</evidence>
<name>A0ABT4KM08_9HYPH</name>
<dbReference type="EMBL" id="JAPVOI010000004">
    <property type="protein sequence ID" value="MCZ4093005.1"/>
    <property type="molecule type" value="Genomic_DNA"/>
</dbReference>
<comment type="caution">
    <text evidence="2">The sequence shown here is derived from an EMBL/GenBank/DDBJ whole genome shotgun (WGS) entry which is preliminary data.</text>
</comment>
<organism evidence="2 3">
    <name type="scientific">Sinorhizobium psoraleae</name>
    <dbReference type="NCBI Taxonomy" id="520838"/>
    <lineage>
        <taxon>Bacteria</taxon>
        <taxon>Pseudomonadati</taxon>
        <taxon>Pseudomonadota</taxon>
        <taxon>Alphaproteobacteria</taxon>
        <taxon>Hyphomicrobiales</taxon>
        <taxon>Rhizobiaceae</taxon>
        <taxon>Sinorhizobium/Ensifer group</taxon>
        <taxon>Sinorhizobium</taxon>
    </lineage>
</organism>
<evidence type="ECO:0000313" key="2">
    <source>
        <dbReference type="EMBL" id="MCZ4093005.1"/>
    </source>
</evidence>
<dbReference type="PROSITE" id="PS51257">
    <property type="entry name" value="PROKAR_LIPOPROTEIN"/>
    <property type="match status" value="1"/>
</dbReference>
<accession>A0ABT4KM08</accession>
<feature type="signal peptide" evidence="1">
    <location>
        <begin position="1"/>
        <end position="22"/>
    </location>
</feature>
<proteinExistence type="predicted"/>
<keyword evidence="3" id="KW-1185">Reference proteome</keyword>